<keyword evidence="19" id="KW-0378">Hydrolase</keyword>
<evidence type="ECO:0000256" key="29">
    <source>
        <dbReference type="ARBA" id="ARBA00046580"/>
    </source>
</evidence>
<keyword evidence="13" id="KW-0399">Innate immunity</keyword>
<evidence type="ECO:0000259" key="31">
    <source>
        <dbReference type="PROSITE" id="PS50245"/>
    </source>
</evidence>
<evidence type="ECO:0000256" key="5">
    <source>
        <dbReference type="ARBA" id="ARBA00004413"/>
    </source>
</evidence>
<evidence type="ECO:0000256" key="27">
    <source>
        <dbReference type="ARBA" id="ARBA00031094"/>
    </source>
</evidence>
<dbReference type="InterPro" id="IPR038765">
    <property type="entry name" value="Papain-like_cys_pep_sf"/>
</dbReference>
<evidence type="ECO:0000256" key="17">
    <source>
        <dbReference type="ARBA" id="ARBA00022723"/>
    </source>
</evidence>
<dbReference type="SUPFAM" id="SSF54001">
    <property type="entry name" value="Cysteine proteinases"/>
    <property type="match status" value="1"/>
</dbReference>
<keyword evidence="16" id="KW-0493">Microtubule</keyword>
<dbReference type="Proteomes" id="UP001221898">
    <property type="component" value="Unassembled WGS sequence"/>
</dbReference>
<comment type="subcellular location">
    <subcellularLocation>
        <location evidence="5">Cell membrane</location>
        <topology evidence="5">Peripheral membrane protein</topology>
        <orientation evidence="5">Cytoplasmic side</orientation>
    </subcellularLocation>
    <subcellularLocation>
        <location evidence="2">Cytoplasm</location>
        <location evidence="2">Cytoskeleton</location>
        <location evidence="2">Cilium basal body</location>
    </subcellularLocation>
    <subcellularLocation>
        <location evidence="4">Cytoplasm</location>
        <location evidence="4">Cytoskeleton</location>
        <location evidence="4">Microtubule organizing center</location>
        <location evidence="4">Centrosome</location>
    </subcellularLocation>
    <subcellularLocation>
        <location evidence="3">Cytoplasm</location>
        <location evidence="3">Cytoskeleton</location>
        <location evidence="3">Spindle</location>
    </subcellularLocation>
    <subcellularLocation>
        <location evidence="6">Cytoplasm</location>
        <location evidence="6">Perinuclear region</location>
    </subcellularLocation>
</comment>
<dbReference type="PANTHER" id="PTHR11830">
    <property type="entry name" value="40S RIBOSOMAL PROTEIN S3A"/>
    <property type="match status" value="1"/>
</dbReference>
<evidence type="ECO:0000256" key="15">
    <source>
        <dbReference type="ARBA" id="ARBA00022687"/>
    </source>
</evidence>
<sequence>MTSKNKHMYFIIVEGYDAGRICYIEEKRYLSKFEVITPSFLPVRILGCSVDSSVLVTHIQPLTMQEAELLQALGEREERLRAVQDSKGLDHALTLTKGSRVTVQVEVEGEWFQGVIRYIGGTIPKRHPDPITGKLFGIELQGKDKGKGCNDGKYGSEKLFTCSKDCGVFAPFTRVRPCATTPPQTPGETLAVGDRVTFFMNDDGSRNGMVMELKEKDNETLVVISPDMNEKGESGETISIPLESVIKEELLAPGPSSKSQLDGADSATRMWSDAGETGQLSLDSVVEVELYEGKTVYGTVRWIGKLPGMEGTRVGLELEEETGVGDGTFRGEHFFSCLPKRGLFIKLDSCRPDSRFQTAGDREGTLTKSLSNKHTERNGALSTVVPDRVAPLRSEQVLQVLVGEMKGIQGHCNSCYMDSALFSLFSCSSVLDSLLFKSTKQQDAPVQTTLLQQIVNPLRRNGFVPSENVMKLRRQLRDGEHSDHTFTTEEKDPEEFLTLIMQRILCLEPLLKLSAGEKVQDSYCYQIFLDQNHSLVLPTVQQLLENSLHSAGLRLAEVPSCLILQMPRFGKKFKMFNMIIPSLELDISDLLSESPRECVLCGQLAGMECTDCFKDPAFGITGFKQFCRTCSTQVHSHPQRKTHHPSPLRLPEGYPPSGALRTPPREKLQLFAVLCIETSHYVSFVRHGPQTHDWIFFDSMADRKGEEDGFNIPMVQACPEVGRYLQMPLAELSTQVPRDMEGVAKRLFCDAYMYLYQSPGMALYR</sequence>
<comment type="caution">
    <text evidence="32">The sequence shown here is derived from an EMBL/GenBank/DDBJ whole genome shotgun (WGS) entry which is preliminary data.</text>
</comment>
<keyword evidence="14" id="KW-0645">Protease</keyword>
<dbReference type="GO" id="GO:0005819">
    <property type="term" value="C:spindle"/>
    <property type="evidence" value="ECO:0007669"/>
    <property type="project" value="UniProtKB-SubCell"/>
</dbReference>
<dbReference type="Pfam" id="PF01302">
    <property type="entry name" value="CAP_GLY"/>
    <property type="match status" value="2"/>
</dbReference>
<evidence type="ECO:0000256" key="19">
    <source>
        <dbReference type="ARBA" id="ARBA00022801"/>
    </source>
</evidence>
<evidence type="ECO:0000256" key="22">
    <source>
        <dbReference type="ARBA" id="ARBA00022843"/>
    </source>
</evidence>
<dbReference type="Gene3D" id="2.30.30.190">
    <property type="entry name" value="CAP Gly-rich-like domain"/>
    <property type="match status" value="2"/>
</dbReference>
<proteinExistence type="inferred from homology"/>
<keyword evidence="22" id="KW-0832">Ubl conjugation</keyword>
<evidence type="ECO:0000256" key="1">
    <source>
        <dbReference type="ARBA" id="ARBA00000707"/>
    </source>
</evidence>
<dbReference type="Pfam" id="PF00443">
    <property type="entry name" value="UCH"/>
    <property type="match status" value="1"/>
</dbReference>
<evidence type="ECO:0000313" key="33">
    <source>
        <dbReference type="Proteomes" id="UP001221898"/>
    </source>
</evidence>
<dbReference type="InterPro" id="IPR028889">
    <property type="entry name" value="USP"/>
</dbReference>
<dbReference type="InterPro" id="IPR000938">
    <property type="entry name" value="CAP-Gly_domain"/>
</dbReference>
<dbReference type="PROSITE" id="PS50235">
    <property type="entry name" value="USP_3"/>
    <property type="match status" value="1"/>
</dbReference>
<keyword evidence="15" id="KW-0879">Wnt signaling pathway</keyword>
<evidence type="ECO:0000256" key="14">
    <source>
        <dbReference type="ARBA" id="ARBA00022670"/>
    </source>
</evidence>
<comment type="catalytic activity">
    <reaction evidence="1">
        <text>Thiol-dependent hydrolysis of ester, thioester, amide, peptide and isopeptide bonds formed by the C-terminal Gly of ubiquitin (a 76-residue protein attached to proteins as an intracellular targeting signal).</text>
        <dbReference type="EC" id="3.4.19.12"/>
    </reaction>
</comment>
<dbReference type="InterPro" id="IPR018200">
    <property type="entry name" value="USP_CS"/>
</dbReference>
<evidence type="ECO:0000256" key="13">
    <source>
        <dbReference type="ARBA" id="ARBA00022588"/>
    </source>
</evidence>
<keyword evidence="12" id="KW-0597">Phosphoprotein</keyword>
<dbReference type="SUPFAM" id="SSF74924">
    <property type="entry name" value="Cap-Gly domain"/>
    <property type="match status" value="2"/>
</dbReference>
<dbReference type="EMBL" id="JAINUG010000187">
    <property type="protein sequence ID" value="KAJ8389015.1"/>
    <property type="molecule type" value="Genomic_DNA"/>
</dbReference>
<dbReference type="GO" id="GO:0004843">
    <property type="term" value="F:cysteine-type deubiquitinase activity"/>
    <property type="evidence" value="ECO:0007669"/>
    <property type="project" value="UniProtKB-EC"/>
</dbReference>
<dbReference type="InterPro" id="IPR001394">
    <property type="entry name" value="Peptidase_C19_UCH"/>
</dbReference>
<keyword evidence="25" id="KW-0966">Cell projection</keyword>
<evidence type="ECO:0000256" key="24">
    <source>
        <dbReference type="ARBA" id="ARBA00023136"/>
    </source>
</evidence>
<dbReference type="GO" id="GO:0005813">
    <property type="term" value="C:centrosome"/>
    <property type="evidence" value="ECO:0007669"/>
    <property type="project" value="UniProtKB-SubCell"/>
</dbReference>
<dbReference type="GO" id="GO:0048471">
    <property type="term" value="C:perinuclear region of cytoplasm"/>
    <property type="evidence" value="ECO:0007669"/>
    <property type="project" value="UniProtKB-SubCell"/>
</dbReference>
<evidence type="ECO:0000256" key="23">
    <source>
        <dbReference type="ARBA" id="ARBA00022859"/>
    </source>
</evidence>
<evidence type="ECO:0000256" key="10">
    <source>
        <dbReference type="ARBA" id="ARBA00022475"/>
    </source>
</evidence>
<evidence type="ECO:0000256" key="16">
    <source>
        <dbReference type="ARBA" id="ARBA00022701"/>
    </source>
</evidence>
<organism evidence="32 33">
    <name type="scientific">Aldrovandia affinis</name>
    <dbReference type="NCBI Taxonomy" id="143900"/>
    <lineage>
        <taxon>Eukaryota</taxon>
        <taxon>Metazoa</taxon>
        <taxon>Chordata</taxon>
        <taxon>Craniata</taxon>
        <taxon>Vertebrata</taxon>
        <taxon>Euteleostomi</taxon>
        <taxon>Actinopterygii</taxon>
        <taxon>Neopterygii</taxon>
        <taxon>Teleostei</taxon>
        <taxon>Notacanthiformes</taxon>
        <taxon>Halosauridae</taxon>
        <taxon>Aldrovandia</taxon>
    </lineage>
</organism>
<evidence type="ECO:0000256" key="11">
    <source>
        <dbReference type="ARBA" id="ARBA00022490"/>
    </source>
</evidence>
<dbReference type="FunFam" id="3.90.70.10:FF:000009">
    <property type="entry name" value="Putative ubiquitin carboxyl-terminal hydrolase CYLD"/>
    <property type="match status" value="1"/>
</dbReference>
<feature type="domain" description="USP" evidence="30">
    <location>
        <begin position="406"/>
        <end position="759"/>
    </location>
</feature>
<keyword evidence="18" id="KW-0833">Ubl conjugation pathway</keyword>
<name>A0AAD7RRT0_9TELE</name>
<evidence type="ECO:0000256" key="25">
    <source>
        <dbReference type="ARBA" id="ARBA00023273"/>
    </source>
</evidence>
<keyword evidence="21" id="KW-0862">Zinc</keyword>
<dbReference type="GO" id="GO:0006508">
    <property type="term" value="P:proteolysis"/>
    <property type="evidence" value="ECO:0007669"/>
    <property type="project" value="UniProtKB-KW"/>
</dbReference>
<evidence type="ECO:0000256" key="3">
    <source>
        <dbReference type="ARBA" id="ARBA00004186"/>
    </source>
</evidence>
<comment type="subunit">
    <text evidence="29">Interacts (via CAP-Gly domain) with IKBKG/NEMO (via proline-rich C-terminal region). Interacts with TRAF2 and TRIP. Interacts with PLK1, DVL1, DVL3, MAVS, TBK1, IKKE and RIGI. Interacts (via CAP-Gly domain) with microtubules. Interacts with HDAC6 and BCL3. Interacts with MAP3K7. Identified in a complex with TRAF6 and SQSTM1. Interacts with OPTN and SQSTM1. Interacts with CEP350. Interacts with RNF31; the interaction is indirect and is mediated via SPATA2. Interacts with SPATA2 (via the PUB domain); the interaction is direct and recruits CYLD to the LUBAC complex, thereby regulating TNF-alpha-induced necroptosis.</text>
</comment>
<dbReference type="PROSITE" id="PS00972">
    <property type="entry name" value="USP_1"/>
    <property type="match status" value="1"/>
</dbReference>
<evidence type="ECO:0000313" key="32">
    <source>
        <dbReference type="EMBL" id="KAJ8389015.1"/>
    </source>
</evidence>
<dbReference type="EC" id="3.4.19.12" evidence="8"/>
<dbReference type="PROSITE" id="PS50245">
    <property type="entry name" value="CAP_GLY_2"/>
    <property type="match status" value="1"/>
</dbReference>
<dbReference type="Gene3D" id="3.90.70.10">
    <property type="entry name" value="Cysteine proteinases"/>
    <property type="match status" value="1"/>
</dbReference>
<accession>A0AAD7RRT0</accession>
<evidence type="ECO:0000256" key="28">
    <source>
        <dbReference type="ARBA" id="ARBA00032487"/>
    </source>
</evidence>
<evidence type="ECO:0000256" key="4">
    <source>
        <dbReference type="ARBA" id="ARBA00004300"/>
    </source>
</evidence>
<evidence type="ECO:0000256" key="8">
    <source>
        <dbReference type="ARBA" id="ARBA00012759"/>
    </source>
</evidence>
<keyword evidence="17" id="KW-0479">Metal-binding</keyword>
<dbReference type="GO" id="GO:0046872">
    <property type="term" value="F:metal ion binding"/>
    <property type="evidence" value="ECO:0007669"/>
    <property type="project" value="UniProtKB-KW"/>
</dbReference>
<evidence type="ECO:0000256" key="20">
    <source>
        <dbReference type="ARBA" id="ARBA00022807"/>
    </source>
</evidence>
<dbReference type="GO" id="GO:0005886">
    <property type="term" value="C:plasma membrane"/>
    <property type="evidence" value="ECO:0007669"/>
    <property type="project" value="UniProtKB-SubCell"/>
</dbReference>
<dbReference type="AlphaFoldDB" id="A0AAD7RRT0"/>
<reference evidence="32" key="1">
    <citation type="journal article" date="2023" name="Science">
        <title>Genome structures resolve the early diversification of teleost fishes.</title>
        <authorList>
            <person name="Parey E."/>
            <person name="Louis A."/>
            <person name="Montfort J."/>
            <person name="Bouchez O."/>
            <person name="Roques C."/>
            <person name="Iampietro C."/>
            <person name="Lluch J."/>
            <person name="Castinel A."/>
            <person name="Donnadieu C."/>
            <person name="Desvignes T."/>
            <person name="Floi Bucao C."/>
            <person name="Jouanno E."/>
            <person name="Wen M."/>
            <person name="Mejri S."/>
            <person name="Dirks R."/>
            <person name="Jansen H."/>
            <person name="Henkel C."/>
            <person name="Chen W.J."/>
            <person name="Zahm M."/>
            <person name="Cabau C."/>
            <person name="Klopp C."/>
            <person name="Thompson A.W."/>
            <person name="Robinson-Rechavi M."/>
            <person name="Braasch I."/>
            <person name="Lecointre G."/>
            <person name="Bobe J."/>
            <person name="Postlethwait J.H."/>
            <person name="Berthelot C."/>
            <person name="Roest Crollius H."/>
            <person name="Guiguen Y."/>
        </authorList>
    </citation>
    <scope>NUCLEOTIDE SEQUENCE</scope>
    <source>
        <strain evidence="32">NC1722</strain>
    </source>
</reference>
<dbReference type="InterPro" id="IPR036859">
    <property type="entry name" value="CAP-Gly_dom_sf"/>
</dbReference>
<feature type="domain" description="CAP-Gly" evidence="31">
    <location>
        <begin position="304"/>
        <end position="346"/>
    </location>
</feature>
<dbReference type="GO" id="GO:0045087">
    <property type="term" value="P:innate immune response"/>
    <property type="evidence" value="ECO:0007669"/>
    <property type="project" value="UniProtKB-KW"/>
</dbReference>
<evidence type="ECO:0000256" key="9">
    <source>
        <dbReference type="ARBA" id="ARBA00018699"/>
    </source>
</evidence>
<dbReference type="CDD" id="cd02670">
    <property type="entry name" value="Peptidase_C19N"/>
    <property type="match status" value="1"/>
</dbReference>
<evidence type="ECO:0000256" key="26">
    <source>
        <dbReference type="ARBA" id="ARBA00030882"/>
    </source>
</evidence>
<keyword evidence="11" id="KW-0963">Cytoplasm</keyword>
<evidence type="ECO:0000256" key="12">
    <source>
        <dbReference type="ARBA" id="ARBA00022553"/>
    </source>
</evidence>
<comment type="similarity">
    <text evidence="7">Belongs to the peptidase C19 family.</text>
</comment>
<keyword evidence="24" id="KW-0472">Membrane</keyword>
<evidence type="ECO:0000256" key="2">
    <source>
        <dbReference type="ARBA" id="ARBA00004120"/>
    </source>
</evidence>
<dbReference type="GO" id="GO:0005874">
    <property type="term" value="C:microtubule"/>
    <property type="evidence" value="ECO:0007669"/>
    <property type="project" value="UniProtKB-KW"/>
</dbReference>
<evidence type="ECO:0000256" key="6">
    <source>
        <dbReference type="ARBA" id="ARBA00004556"/>
    </source>
</evidence>
<keyword evidence="10" id="KW-1003">Cell membrane</keyword>
<keyword evidence="23" id="KW-0391">Immunity</keyword>
<evidence type="ECO:0000256" key="21">
    <source>
        <dbReference type="ARBA" id="ARBA00022833"/>
    </source>
</evidence>
<keyword evidence="20" id="KW-0788">Thiol protease</keyword>
<evidence type="ECO:0000256" key="18">
    <source>
        <dbReference type="ARBA" id="ARBA00022786"/>
    </source>
</evidence>
<protein>
    <recommendedName>
        <fullName evidence="9">Ubiquitin carboxyl-terminal hydrolase CYLD</fullName>
        <ecNumber evidence="8">3.4.19.12</ecNumber>
    </recommendedName>
    <alternativeName>
        <fullName evidence="26">Deubiquitinating enzyme CYLD</fullName>
    </alternativeName>
    <alternativeName>
        <fullName evidence="27">Ubiquitin thioesterase CYLD</fullName>
    </alternativeName>
    <alternativeName>
        <fullName evidence="28">Ubiquitin-specific-processing protease CYLD</fullName>
    </alternativeName>
</protein>
<dbReference type="GO" id="GO:0016055">
    <property type="term" value="P:Wnt signaling pathway"/>
    <property type="evidence" value="ECO:0007669"/>
    <property type="project" value="UniProtKB-KW"/>
</dbReference>
<keyword evidence="33" id="KW-1185">Reference proteome</keyword>
<evidence type="ECO:0000259" key="30">
    <source>
        <dbReference type="PROSITE" id="PS50235"/>
    </source>
</evidence>
<dbReference type="GO" id="GO:0016579">
    <property type="term" value="P:protein deubiquitination"/>
    <property type="evidence" value="ECO:0007669"/>
    <property type="project" value="InterPro"/>
</dbReference>
<gene>
    <name evidence="32" type="ORF">AAFF_G00124120</name>
</gene>
<evidence type="ECO:0000256" key="7">
    <source>
        <dbReference type="ARBA" id="ARBA00009085"/>
    </source>
</evidence>
<dbReference type="SMART" id="SM01052">
    <property type="entry name" value="CAP_GLY"/>
    <property type="match status" value="2"/>
</dbReference>